<dbReference type="Proteomes" id="UP001222275">
    <property type="component" value="Chromosome"/>
</dbReference>
<name>A0ABY8C6W0_9GAMM</name>
<protein>
    <submittedName>
        <fullName evidence="1">Uncharacterized protein</fullName>
    </submittedName>
</protein>
<organism evidence="1 2">
    <name type="scientific">Thiomicrorhabdus lithotrophica</name>
    <dbReference type="NCBI Taxonomy" id="2949997"/>
    <lineage>
        <taxon>Bacteria</taxon>
        <taxon>Pseudomonadati</taxon>
        <taxon>Pseudomonadota</taxon>
        <taxon>Gammaproteobacteria</taxon>
        <taxon>Thiotrichales</taxon>
        <taxon>Piscirickettsiaceae</taxon>
        <taxon>Thiomicrorhabdus</taxon>
    </lineage>
</organism>
<reference evidence="1 2" key="1">
    <citation type="submission" date="2022-06" db="EMBL/GenBank/DDBJ databases">
        <title>Thiomicrohabdus sp. nov, an obligately chemolithoautotrophic, sulfur-oxidizing bacterium isolated from beach of Guanyin Mountain. Amoy.</title>
        <authorList>
            <person name="Zhu H."/>
        </authorList>
    </citation>
    <scope>NUCLEOTIDE SEQUENCE [LARGE SCALE GENOMIC DNA]</scope>
    <source>
        <strain evidence="1 2">XGS-01</strain>
    </source>
</reference>
<dbReference type="RefSeq" id="WP_275593898.1">
    <property type="nucleotide sequence ID" value="NZ_CP102381.1"/>
</dbReference>
<keyword evidence="2" id="KW-1185">Reference proteome</keyword>
<proteinExistence type="predicted"/>
<evidence type="ECO:0000313" key="2">
    <source>
        <dbReference type="Proteomes" id="UP001222275"/>
    </source>
</evidence>
<evidence type="ECO:0000313" key="1">
    <source>
        <dbReference type="EMBL" id="WEJ61639.1"/>
    </source>
</evidence>
<accession>A0ABY8C6W0</accession>
<sequence>MIESYDDLYQTVSSSVENFLKEDESAEIVVEKKENGTTSMTNKKNGNKLVLMLGRYSDEYKVGFAFFVTDPYGKASKNPEWIEDVFNHEFDEKFVHILITEHLLQTAAADW</sequence>
<dbReference type="EMBL" id="CP102381">
    <property type="protein sequence ID" value="WEJ61639.1"/>
    <property type="molecule type" value="Genomic_DNA"/>
</dbReference>
<gene>
    <name evidence="1" type="ORF">NR989_06380</name>
</gene>